<dbReference type="InterPro" id="IPR001173">
    <property type="entry name" value="Glyco_trans_2-like"/>
</dbReference>
<protein>
    <submittedName>
        <fullName evidence="2">Glycosyltransferase involved in cell wall bisynthesis</fullName>
    </submittedName>
</protein>
<proteinExistence type="predicted"/>
<reference evidence="3" key="1">
    <citation type="submission" date="2016-11" db="EMBL/GenBank/DDBJ databases">
        <authorList>
            <person name="Varghese N."/>
            <person name="Submissions S."/>
        </authorList>
    </citation>
    <scope>NUCLEOTIDE SEQUENCE [LARGE SCALE GENOMIC DNA]</scope>
    <source>
        <strain evidence="3">ACAM 48</strain>
    </source>
</reference>
<dbReference type="Gene3D" id="3.90.550.10">
    <property type="entry name" value="Spore Coat Polysaccharide Biosynthesis Protein SpsA, Chain A"/>
    <property type="match status" value="1"/>
</dbReference>
<dbReference type="PANTHER" id="PTHR22916">
    <property type="entry name" value="GLYCOSYLTRANSFERASE"/>
    <property type="match status" value="1"/>
</dbReference>
<dbReference type="AlphaFoldDB" id="A0A1M7NER9"/>
<accession>A0A1M7NER9</accession>
<dbReference type="PANTHER" id="PTHR22916:SF3">
    <property type="entry name" value="UDP-GLCNAC:BETAGAL BETA-1,3-N-ACETYLGLUCOSAMINYLTRANSFERASE-LIKE PROTEIN 1"/>
    <property type="match status" value="1"/>
</dbReference>
<feature type="domain" description="Glycosyltransferase 2-like" evidence="1">
    <location>
        <begin position="6"/>
        <end position="142"/>
    </location>
</feature>
<keyword evidence="3" id="KW-1185">Reference proteome</keyword>
<dbReference type="GO" id="GO:0016758">
    <property type="term" value="F:hexosyltransferase activity"/>
    <property type="evidence" value="ECO:0007669"/>
    <property type="project" value="UniProtKB-ARBA"/>
</dbReference>
<gene>
    <name evidence="2" type="ORF">SAMN05878281_3064</name>
</gene>
<evidence type="ECO:0000313" key="2">
    <source>
        <dbReference type="EMBL" id="SHN01862.1"/>
    </source>
</evidence>
<dbReference type="SUPFAM" id="SSF53448">
    <property type="entry name" value="Nucleotide-diphospho-sugar transferases"/>
    <property type="match status" value="1"/>
</dbReference>
<organism evidence="2 3">
    <name type="scientific">Salegentibacter salegens</name>
    <dbReference type="NCBI Taxonomy" id="143223"/>
    <lineage>
        <taxon>Bacteria</taxon>
        <taxon>Pseudomonadati</taxon>
        <taxon>Bacteroidota</taxon>
        <taxon>Flavobacteriia</taxon>
        <taxon>Flavobacteriales</taxon>
        <taxon>Flavobacteriaceae</taxon>
        <taxon>Salegentibacter</taxon>
    </lineage>
</organism>
<dbReference type="Proteomes" id="UP000190235">
    <property type="component" value="Chromosome I"/>
</dbReference>
<dbReference type="Pfam" id="PF00535">
    <property type="entry name" value="Glycos_transf_2"/>
    <property type="match status" value="1"/>
</dbReference>
<dbReference type="OrthoDB" id="396512at2"/>
<dbReference type="STRING" id="143223.SAMN05878281_3064"/>
<sequence>MKFLVSICIPTYNGVPFLQEALDSINQQTYRNIEVIISDDASNDQTLEIVQDFKAKAIFPVYIYHHKPKGIGANWNNCIKKANGKYIKFLFQDDVLLPNCIEEQIKVFKNYKNIGLVSSKREFIIEKNVSTEILQWADLFKDLQVNLKFQDNIISFLKNDFLKSEEFQRYPYNKIGEPSVVLFPKSIVEKIGYFREDMVQILDYEFYYRILRFKKIAIINKPLVKFRLHKQQTTNLNRNKLIHDDKLFDKVLYDKFFFYLNKKEKKRLLKLFRPRLYKILKKINFY</sequence>
<dbReference type="RefSeq" id="WP_079736014.1">
    <property type="nucleotide sequence ID" value="NZ_LT670848.1"/>
</dbReference>
<name>A0A1M7NER9_9FLAO</name>
<evidence type="ECO:0000313" key="3">
    <source>
        <dbReference type="Proteomes" id="UP000190235"/>
    </source>
</evidence>
<dbReference type="EMBL" id="LT670848">
    <property type="protein sequence ID" value="SHN01862.1"/>
    <property type="molecule type" value="Genomic_DNA"/>
</dbReference>
<keyword evidence="2" id="KW-0808">Transferase</keyword>
<dbReference type="InterPro" id="IPR029044">
    <property type="entry name" value="Nucleotide-diphossugar_trans"/>
</dbReference>
<evidence type="ECO:0000259" key="1">
    <source>
        <dbReference type="Pfam" id="PF00535"/>
    </source>
</evidence>